<dbReference type="Proteomes" id="UP000055060">
    <property type="component" value="Unassembled WGS sequence"/>
</dbReference>
<keyword evidence="1" id="KW-0472">Membrane</keyword>
<dbReference type="AlphaFoldDB" id="A0A0S7BBB2"/>
<keyword evidence="3" id="KW-1185">Reference proteome</keyword>
<evidence type="ECO:0000313" key="3">
    <source>
        <dbReference type="Proteomes" id="UP000055060"/>
    </source>
</evidence>
<evidence type="ECO:0000256" key="1">
    <source>
        <dbReference type="SAM" id="Phobius"/>
    </source>
</evidence>
<protein>
    <recommendedName>
        <fullName evidence="4">DoxX-like family</fullName>
    </recommendedName>
</protein>
<feature type="transmembrane region" description="Helical" evidence="1">
    <location>
        <begin position="12"/>
        <end position="33"/>
    </location>
</feature>
<sequence>MSSRLEDFGRWVSNALTIAFWAGLVLLGGLRLWQSLTLEPWLVEVGVKPGPLYLTLTGTAQALAAGLALVAYLSRRPGSKWLVRALAGLWLLGFWIDRIWIAVSPAAQINNLFVAVFLALWLLIIWAATSQQN</sequence>
<evidence type="ECO:0000313" key="2">
    <source>
        <dbReference type="EMBL" id="GAP12345.1"/>
    </source>
</evidence>
<accession>A0A0S7BBB2</accession>
<name>A0A0S7BBB2_9CHLR</name>
<dbReference type="EMBL" id="DF967972">
    <property type="protein sequence ID" value="GAP12345.1"/>
    <property type="molecule type" value="Genomic_DNA"/>
</dbReference>
<evidence type="ECO:0008006" key="4">
    <source>
        <dbReference type="Google" id="ProtNLM"/>
    </source>
</evidence>
<gene>
    <name evidence="2" type="ORF">LARV_00078</name>
</gene>
<proteinExistence type="predicted"/>
<keyword evidence="1" id="KW-1133">Transmembrane helix</keyword>
<keyword evidence="1" id="KW-0812">Transmembrane</keyword>
<feature type="transmembrane region" description="Helical" evidence="1">
    <location>
        <begin position="81"/>
        <end position="103"/>
    </location>
</feature>
<feature type="transmembrane region" description="Helical" evidence="1">
    <location>
        <begin position="53"/>
        <end position="74"/>
    </location>
</feature>
<dbReference type="RefSeq" id="WP_075071781.1">
    <property type="nucleotide sequence ID" value="NZ_DF967972.1"/>
</dbReference>
<feature type="transmembrane region" description="Helical" evidence="1">
    <location>
        <begin position="109"/>
        <end position="128"/>
    </location>
</feature>
<organism evidence="2">
    <name type="scientific">Longilinea arvoryzae</name>
    <dbReference type="NCBI Taxonomy" id="360412"/>
    <lineage>
        <taxon>Bacteria</taxon>
        <taxon>Bacillati</taxon>
        <taxon>Chloroflexota</taxon>
        <taxon>Anaerolineae</taxon>
        <taxon>Anaerolineales</taxon>
        <taxon>Anaerolineaceae</taxon>
        <taxon>Longilinea</taxon>
    </lineage>
</organism>
<reference evidence="2" key="1">
    <citation type="submission" date="2015-07" db="EMBL/GenBank/DDBJ databases">
        <title>Draft Genome Sequences of Anaerolinea thermolimosa IMO-1, Bellilinea caldifistulae GOMI-1, Leptolinea tardivitalis YMTK-2, Levilinea saccharolytica KIBI-1,Longilinea arvoryzae KOME-1, Previously Described as Members of the Anaerolineaceae (Chloroflexi).</title>
        <authorList>
            <person name="Sekiguchi Y."/>
            <person name="Ohashi A."/>
            <person name="Matsuura N."/>
            <person name="Tourlousse M.D."/>
        </authorList>
    </citation>
    <scope>NUCLEOTIDE SEQUENCE [LARGE SCALE GENOMIC DNA]</scope>
    <source>
        <strain evidence="2">KOME-1</strain>
    </source>
</reference>